<name>A0ABX6C183_9CHLR</name>
<keyword evidence="1" id="KW-0418">Kinase</keyword>
<dbReference type="SUPFAM" id="SSF52540">
    <property type="entry name" value="P-loop containing nucleoside triphosphate hydrolases"/>
    <property type="match status" value="1"/>
</dbReference>
<reference evidence="1 2" key="2">
    <citation type="submission" date="2019-10" db="EMBL/GenBank/DDBJ databases">
        <title>Thermopilla bonchosmolovskayae gen. nov., sp. nov., a moderately thermophilic Chloroflexi bacterium from a Chukotka hot spring (Arctic, Russia), representing a novel classis Thermopillaia, which include previously uncultivated lineage OLB14.</title>
        <authorList>
            <person name="Kochetkova T.V."/>
            <person name="Zayulina K.S."/>
            <person name="Zhigarkov V.S."/>
            <person name="Minaev N.V."/>
            <person name="Novikov A."/>
            <person name="Toshchakov S.V."/>
            <person name="Elcheninov A.G."/>
            <person name="Kublanov I.V."/>
        </authorList>
    </citation>
    <scope>NUCLEOTIDE SEQUENCE [LARGE SCALE GENOMIC DNA]</scope>
    <source>
        <strain evidence="1 2">3753O</strain>
    </source>
</reference>
<evidence type="ECO:0000313" key="2">
    <source>
        <dbReference type="Proteomes" id="UP000326331"/>
    </source>
</evidence>
<dbReference type="PANTHER" id="PTHR37816:SF1">
    <property type="entry name" value="TOXIN"/>
    <property type="match status" value="1"/>
</dbReference>
<dbReference type="InterPro" id="IPR027417">
    <property type="entry name" value="P-loop_NTPase"/>
</dbReference>
<reference evidence="1 2" key="1">
    <citation type="submission" date="2019-08" db="EMBL/GenBank/DDBJ databases">
        <authorList>
            <person name="Toschakov S.V."/>
        </authorList>
    </citation>
    <scope>NUCLEOTIDE SEQUENCE [LARGE SCALE GENOMIC DNA]</scope>
    <source>
        <strain evidence="1 2">3753O</strain>
    </source>
</reference>
<evidence type="ECO:0000313" key="1">
    <source>
        <dbReference type="EMBL" id="QFG01774.1"/>
    </source>
</evidence>
<dbReference type="InterPro" id="IPR031322">
    <property type="entry name" value="Shikimate/glucono_kinase"/>
</dbReference>
<sequence>MAAAAPYVTDGPPADGWLGSRIVVVGPSCSGKSTLGALLADRLGLPFIELDALFWRENWTRPADEEFCALLRGAHSGDGWVSAGNYLRQTGHITWPLADTIIWLDVGLATTSWRVLRRSWRRWRSGELLWGVCRENFWRQLALWDPNQSLIRYNISRRARNRELFERAAREAEAAGKRFLRLRSRDDIARLLASVGGPGRAEAPTGP</sequence>
<dbReference type="EMBL" id="CP042829">
    <property type="protein sequence ID" value="QFG01774.1"/>
    <property type="molecule type" value="Genomic_DNA"/>
</dbReference>
<dbReference type="Proteomes" id="UP000326331">
    <property type="component" value="Chromosome"/>
</dbReference>
<dbReference type="GO" id="GO:0016301">
    <property type="term" value="F:kinase activity"/>
    <property type="evidence" value="ECO:0007669"/>
    <property type="project" value="UniProtKB-KW"/>
</dbReference>
<keyword evidence="2" id="KW-1185">Reference proteome</keyword>
<dbReference type="Gene3D" id="3.40.50.300">
    <property type="entry name" value="P-loop containing nucleotide triphosphate hydrolases"/>
    <property type="match status" value="1"/>
</dbReference>
<gene>
    <name evidence="1" type="ORF">Tbon_00080</name>
</gene>
<dbReference type="InterPro" id="IPR052922">
    <property type="entry name" value="Cytidylate_Kinase-2"/>
</dbReference>
<protein>
    <submittedName>
        <fullName evidence="1">Adenylate kinase</fullName>
    </submittedName>
</protein>
<accession>A0ABX6C183</accession>
<proteinExistence type="predicted"/>
<dbReference type="Pfam" id="PF01202">
    <property type="entry name" value="SKI"/>
    <property type="match status" value="1"/>
</dbReference>
<dbReference type="PANTHER" id="PTHR37816">
    <property type="entry name" value="YALI0E33011P"/>
    <property type="match status" value="1"/>
</dbReference>
<keyword evidence="1" id="KW-0808">Transferase</keyword>
<organism evidence="1 2">
    <name type="scientific">Tepidiforma bonchosmolovskayae</name>
    <dbReference type="NCBI Taxonomy" id="2601677"/>
    <lineage>
        <taxon>Bacteria</taxon>
        <taxon>Bacillati</taxon>
        <taxon>Chloroflexota</taxon>
        <taxon>Tepidiformia</taxon>
        <taxon>Tepidiformales</taxon>
        <taxon>Tepidiformaceae</taxon>
        <taxon>Tepidiforma</taxon>
    </lineage>
</organism>